<evidence type="ECO:0000256" key="1">
    <source>
        <dbReference type="SAM" id="SignalP"/>
    </source>
</evidence>
<protein>
    <submittedName>
        <fullName evidence="2">Uncharacterized protein</fullName>
    </submittedName>
</protein>
<dbReference type="Proteomes" id="UP000298493">
    <property type="component" value="Unassembled WGS sequence"/>
</dbReference>
<gene>
    <name evidence="2" type="ORF">E6O75_ATG01999</name>
</gene>
<keyword evidence="3" id="KW-1185">Reference proteome</keyword>
<comment type="caution">
    <text evidence="2">The sequence shown here is derived from an EMBL/GenBank/DDBJ whole genome shotgun (WGS) entry which is preliminary data.</text>
</comment>
<organism evidence="2 3">
    <name type="scientific">Venturia nashicola</name>
    <dbReference type="NCBI Taxonomy" id="86259"/>
    <lineage>
        <taxon>Eukaryota</taxon>
        <taxon>Fungi</taxon>
        <taxon>Dikarya</taxon>
        <taxon>Ascomycota</taxon>
        <taxon>Pezizomycotina</taxon>
        <taxon>Dothideomycetes</taxon>
        <taxon>Pleosporomycetidae</taxon>
        <taxon>Venturiales</taxon>
        <taxon>Venturiaceae</taxon>
        <taxon>Venturia</taxon>
    </lineage>
</organism>
<sequence length="228" mass="25431">MQSKLFSTLMILLVVMYLKRIKPGAGQKSSAQYSKSKGSIWQKGTLAEPFICHLANLTTSHLVCAALTANISSAFFAPQHAKPVWYFVDSSKHGRRGPNVIVLLMTASEFHKIQWSMETAIRQHPASRIVFHNYTVYHDDNRAPSTSGSSASSSLEKRSLKNPVALSTSVNMGWSMRTFSEVLGNFLPIPGRHWALAVRLSCCALKLKPKEVCWKFFQCLELENALSI</sequence>
<feature type="chain" id="PRO_5021435974" evidence="1">
    <location>
        <begin position="27"/>
        <end position="228"/>
    </location>
</feature>
<proteinExistence type="predicted"/>
<feature type="signal peptide" evidence="1">
    <location>
        <begin position="1"/>
        <end position="26"/>
    </location>
</feature>
<evidence type="ECO:0000313" key="3">
    <source>
        <dbReference type="Proteomes" id="UP000298493"/>
    </source>
</evidence>
<accession>A0A4Z1P4B6</accession>
<dbReference type="AlphaFoldDB" id="A0A4Z1P4B6"/>
<name>A0A4Z1P4B6_9PEZI</name>
<evidence type="ECO:0000313" key="2">
    <source>
        <dbReference type="EMBL" id="TID22825.1"/>
    </source>
</evidence>
<reference evidence="2 3" key="1">
    <citation type="submission" date="2019-04" db="EMBL/GenBank/DDBJ databases">
        <title>High contiguity whole genome sequence and gene annotation resource for two Venturia nashicola isolates.</title>
        <authorList>
            <person name="Prokchorchik M."/>
            <person name="Won K."/>
            <person name="Lee Y."/>
            <person name="Choi E.D."/>
            <person name="Segonzac C."/>
            <person name="Sohn K.H."/>
        </authorList>
    </citation>
    <scope>NUCLEOTIDE SEQUENCE [LARGE SCALE GENOMIC DNA]</scope>
    <source>
        <strain evidence="2 3">PRI2</strain>
    </source>
</reference>
<dbReference type="EMBL" id="SNSC02000007">
    <property type="protein sequence ID" value="TID22825.1"/>
    <property type="molecule type" value="Genomic_DNA"/>
</dbReference>
<keyword evidence="1" id="KW-0732">Signal</keyword>